<protein>
    <recommendedName>
        <fullName evidence="5">TIGR01897 family CRISPR-associated protein</fullName>
    </recommendedName>
</protein>
<feature type="domain" description="CRISPR system endoribonuclease Csx1-like HEPN" evidence="1">
    <location>
        <begin position="438"/>
        <end position="469"/>
    </location>
</feature>
<evidence type="ECO:0000313" key="4">
    <source>
        <dbReference type="Proteomes" id="UP000196694"/>
    </source>
</evidence>
<reference evidence="3 4" key="1">
    <citation type="submission" date="2017-05" db="EMBL/GenBank/DDBJ databases">
        <title>The draft genome of the hyperthermophilic archaeon 'Pyrodictium delaneyi strain Hulk', an iron and nitrate reducer, reveals the capacity for sulfate reduction.</title>
        <authorList>
            <person name="Demey L.M."/>
            <person name="Miller C."/>
            <person name="Manzella M."/>
            <person name="Reguera G."/>
            <person name="Kashefi K."/>
        </authorList>
    </citation>
    <scope>NUCLEOTIDE SEQUENCE [LARGE SCALE GENOMIC DNA]</scope>
    <source>
        <strain evidence="3 4">Hulk</strain>
    </source>
</reference>
<dbReference type="InterPro" id="IPR019016">
    <property type="entry name" value="Csx1-like_HEPN"/>
</dbReference>
<dbReference type="InterPro" id="IPR052875">
    <property type="entry name" value="CRISPR_assoc_ribonuclease"/>
</dbReference>
<dbReference type="SUPFAM" id="SSF160980">
    <property type="entry name" value="SSO1389-like"/>
    <property type="match status" value="1"/>
</dbReference>
<dbReference type="InterPro" id="IPR053857">
    <property type="entry name" value="Csx1_CARF"/>
</dbReference>
<evidence type="ECO:0000259" key="1">
    <source>
        <dbReference type="Pfam" id="PF09455"/>
    </source>
</evidence>
<feature type="domain" description="CRISPR system endoribonuclease Csx1 CARF" evidence="2">
    <location>
        <begin position="6"/>
        <end position="205"/>
    </location>
</feature>
<dbReference type="PANTHER" id="PTHR37169">
    <property type="entry name" value="CRISPR SYSTEM ENDORIBONUCLEASE CSX1-RELATED"/>
    <property type="match status" value="1"/>
</dbReference>
<name>A0A211YNC0_9CREN</name>
<evidence type="ECO:0000259" key="2">
    <source>
        <dbReference type="Pfam" id="PF22230"/>
    </source>
</evidence>
<dbReference type="Pfam" id="PF22230">
    <property type="entry name" value="Csx1_CARF"/>
    <property type="match status" value="1"/>
</dbReference>
<comment type="caution">
    <text evidence="3">The sequence shown here is derived from an EMBL/GenBank/DDBJ whole genome shotgun (WGS) entry which is preliminary data.</text>
</comment>
<dbReference type="Gene3D" id="3.40.50.10640">
    <property type="entry name" value="SSO1389-like"/>
    <property type="match status" value="1"/>
</dbReference>
<dbReference type="EMBL" id="NCQP01000005">
    <property type="protein sequence ID" value="OWJ54515.1"/>
    <property type="molecule type" value="Genomic_DNA"/>
</dbReference>
<dbReference type="Gene3D" id="1.10.3740.10">
    <property type="entry name" value="SSO1389-like domains"/>
    <property type="match status" value="1"/>
</dbReference>
<evidence type="ECO:0000313" key="3">
    <source>
        <dbReference type="EMBL" id="OWJ54515.1"/>
    </source>
</evidence>
<dbReference type="NCBIfam" id="TIGR02549">
    <property type="entry name" value="CRISPR_DxTHG"/>
    <property type="match status" value="1"/>
</dbReference>
<gene>
    <name evidence="3" type="ORF">Pdsh_06880</name>
</gene>
<dbReference type="PANTHER" id="PTHR37169:SF1">
    <property type="entry name" value="CRISPR SYSTEM ENDORIBONUCLEASE CSX1"/>
    <property type="match status" value="1"/>
</dbReference>
<dbReference type="Proteomes" id="UP000196694">
    <property type="component" value="Unassembled WGS sequence"/>
</dbReference>
<dbReference type="InterPro" id="IPR013383">
    <property type="entry name" value="CRISPR-assoc_prot_DxTHG_CS"/>
</dbReference>
<organism evidence="3 4">
    <name type="scientific">Pyrodictium delaneyi</name>
    <dbReference type="NCBI Taxonomy" id="1273541"/>
    <lineage>
        <taxon>Archaea</taxon>
        <taxon>Thermoproteota</taxon>
        <taxon>Thermoprotei</taxon>
        <taxon>Desulfurococcales</taxon>
        <taxon>Pyrodictiaceae</taxon>
        <taxon>Pyrodictium</taxon>
    </lineage>
</organism>
<keyword evidence="4" id="KW-1185">Reference proteome</keyword>
<accession>A0A211YNC0</accession>
<dbReference type="Pfam" id="PF09455">
    <property type="entry name" value="Csx1_HEPN"/>
    <property type="match status" value="1"/>
</dbReference>
<dbReference type="InterPro" id="IPR027419">
    <property type="entry name" value="CRISPR-assoc_Csx1_C"/>
</dbReference>
<sequence>MRETDLLIAPWGLPWSWRPAKYVFMGYEEESTTSLSCLAKALNPRRILIVISESALCSNKMINKFLESIQRDSYGEALDELKTAIVEYVRENSGVDIAGRAVRIAVCPAHGHFKPQEASIGCEWRSFLGNPVSDYASCVIAYTLEELAEINSRGEVNGKVEIALDITHGINYMPLAAFRAVMAAARILSASAGVRINVDVFNSEPYVPDQTLEIHLVDREAVTSVKAATRLVYTMARARDPAPVRITDKPTLERLGLGSDTANYVAKELGIAEAKKAWRQVYTMGKRASATLHYGLPLALLQYGYENAQPPGSSWLAYVTHKLVDIVSRSLESSVIIRTGVSWVRVLRLVGFDYDDVKAILASAALLDYACRAYLEYRGNIRISDYGALEVPVDTIRGLAEKYLPPAQQELVKSELTSPSTPLRRAGPEWTWLGEKGRRADTNTRNYIAHAGFERNLIEAKRENGETLLVRFCRDALAPRGRRKVRRLDQIHDELADRIASLVQGVEEAA</sequence>
<evidence type="ECO:0008006" key="5">
    <source>
        <dbReference type="Google" id="ProtNLM"/>
    </source>
</evidence>
<dbReference type="RefSeq" id="WP_088171971.1">
    <property type="nucleotide sequence ID" value="NZ_NCQP01000005.1"/>
</dbReference>
<dbReference type="AlphaFoldDB" id="A0A211YNC0"/>
<proteinExistence type="predicted"/>